<dbReference type="AlphaFoldDB" id="A0A0F9SPF6"/>
<dbReference type="EMBL" id="LAZR01000560">
    <property type="protein sequence ID" value="KKN64297.1"/>
    <property type="molecule type" value="Genomic_DNA"/>
</dbReference>
<accession>A0A0F9SPF6</accession>
<name>A0A0F9SPF6_9ZZZZ</name>
<dbReference type="GO" id="GO:0043571">
    <property type="term" value="P:maintenance of CRISPR repeat elements"/>
    <property type="evidence" value="ECO:0007669"/>
    <property type="project" value="InterPro"/>
</dbReference>
<dbReference type="Pfam" id="PF09704">
    <property type="entry name" value="Cas_Cas5d"/>
    <property type="match status" value="1"/>
</dbReference>
<dbReference type="Gene3D" id="3.30.70.2660">
    <property type="match status" value="1"/>
</dbReference>
<dbReference type="InterPro" id="IPR010147">
    <property type="entry name" value="CRISPR-assoc_prot_CasD"/>
</dbReference>
<proteinExistence type="predicted"/>
<evidence type="ECO:0000313" key="2">
    <source>
        <dbReference type="EMBL" id="KKN64297.1"/>
    </source>
</evidence>
<dbReference type="CDD" id="cd09756">
    <property type="entry name" value="Cas5_I-E"/>
    <property type="match status" value="1"/>
</dbReference>
<sequence length="224" mass="25410">MSVILLRLEGPMQSWGIGSKFTDRLTEAEPSKSGVIGVICCALGRRRDEKIDDLTELKMAIRVEREGSIFYDYHTTLNVLRASAEGEVTKSKLSTVLSRRFYIADACFLVGLEGENINLLEQISHALNFPKWPLFLGRKSFPVTSPVLLTKRPIPEPLLETMKKYPWQGRKGKRSPESLRLIYDCGLSEGESRMDVPLSFGSREFISRNVFTEYISTELLTQED</sequence>
<dbReference type="NCBIfam" id="TIGR02593">
    <property type="entry name" value="CRISPR_cas5"/>
    <property type="match status" value="1"/>
</dbReference>
<dbReference type="NCBIfam" id="TIGR01868">
    <property type="entry name" value="casD_Cas5e"/>
    <property type="match status" value="1"/>
</dbReference>
<dbReference type="InterPro" id="IPR013422">
    <property type="entry name" value="CRISPR-assoc_prot_Cas5_N"/>
</dbReference>
<comment type="caution">
    <text evidence="2">The sequence shown here is derived from an EMBL/GenBank/DDBJ whole genome shotgun (WGS) entry which is preliminary data.</text>
</comment>
<organism evidence="2">
    <name type="scientific">marine sediment metagenome</name>
    <dbReference type="NCBI Taxonomy" id="412755"/>
    <lineage>
        <taxon>unclassified sequences</taxon>
        <taxon>metagenomes</taxon>
        <taxon>ecological metagenomes</taxon>
    </lineage>
</organism>
<gene>
    <name evidence="2" type="ORF">LCGC14_0493000</name>
</gene>
<dbReference type="GO" id="GO:0003723">
    <property type="term" value="F:RNA binding"/>
    <property type="evidence" value="ECO:0007669"/>
    <property type="project" value="InterPro"/>
</dbReference>
<dbReference type="GO" id="GO:0051607">
    <property type="term" value="P:defense response to virus"/>
    <property type="evidence" value="ECO:0007669"/>
    <property type="project" value="UniProtKB-KW"/>
</dbReference>
<keyword evidence="1" id="KW-0051">Antiviral defense</keyword>
<reference evidence="2" key="1">
    <citation type="journal article" date="2015" name="Nature">
        <title>Complex archaea that bridge the gap between prokaryotes and eukaryotes.</title>
        <authorList>
            <person name="Spang A."/>
            <person name="Saw J.H."/>
            <person name="Jorgensen S.L."/>
            <person name="Zaremba-Niedzwiedzka K."/>
            <person name="Martijn J."/>
            <person name="Lind A.E."/>
            <person name="van Eijk R."/>
            <person name="Schleper C."/>
            <person name="Guy L."/>
            <person name="Ettema T.J."/>
        </authorList>
    </citation>
    <scope>NUCLEOTIDE SEQUENCE</scope>
</reference>
<evidence type="ECO:0008006" key="3">
    <source>
        <dbReference type="Google" id="ProtNLM"/>
    </source>
</evidence>
<protein>
    <recommendedName>
        <fullName evidence="3">Type I-E CRISPR-associated protein Cas5/CasD</fullName>
    </recommendedName>
</protein>
<evidence type="ECO:0000256" key="1">
    <source>
        <dbReference type="ARBA" id="ARBA00023118"/>
    </source>
</evidence>
<dbReference type="InterPro" id="IPR021124">
    <property type="entry name" value="CRISPR-assoc_prot_Cas5"/>
</dbReference>